<dbReference type="AlphaFoldDB" id="A0A6N3C459"/>
<evidence type="ECO:0000313" key="2">
    <source>
        <dbReference type="EMBL" id="VYU10845.1"/>
    </source>
</evidence>
<dbReference type="SUPFAM" id="SSF46955">
    <property type="entry name" value="Putative DNA-binding domain"/>
    <property type="match status" value="1"/>
</dbReference>
<accession>A0A6N3C459</accession>
<reference evidence="2" key="1">
    <citation type="submission" date="2019-11" db="EMBL/GenBank/DDBJ databases">
        <authorList>
            <person name="Feng L."/>
        </authorList>
    </citation>
    <scope>NUCLEOTIDE SEQUENCE</scope>
    <source>
        <strain evidence="2">ECasseliflavusLFYP2</strain>
    </source>
</reference>
<dbReference type="RefSeq" id="WP_075491255.1">
    <property type="nucleotide sequence ID" value="NZ_CABGRH010000002.1"/>
</dbReference>
<dbReference type="EMBL" id="CACRTX010000008">
    <property type="protein sequence ID" value="VYU10845.1"/>
    <property type="molecule type" value="Genomic_DNA"/>
</dbReference>
<dbReference type="InterPro" id="IPR010093">
    <property type="entry name" value="SinI_DNA-bd"/>
</dbReference>
<organism evidence="2">
    <name type="scientific">Enterococcus casseliflavus</name>
    <name type="common">Enterococcus flavescens</name>
    <dbReference type="NCBI Taxonomy" id="37734"/>
    <lineage>
        <taxon>Bacteria</taxon>
        <taxon>Bacillati</taxon>
        <taxon>Bacillota</taxon>
        <taxon>Bacilli</taxon>
        <taxon>Lactobacillales</taxon>
        <taxon>Enterococcaceae</taxon>
        <taxon>Enterococcus</taxon>
    </lineage>
</organism>
<sequence length="87" mass="10029">MFFSVEGFEETIANVIAKEFEQQIWKLSIENNQTGWLSLKQACEYVAVSRGTLEKWISEYGLSVSIIEGTKRIKKSDLDEFMLSKQC</sequence>
<dbReference type="NCBIfam" id="TIGR01764">
    <property type="entry name" value="excise"/>
    <property type="match status" value="1"/>
</dbReference>
<name>A0A6N3C459_ENTCA</name>
<dbReference type="InterPro" id="IPR009061">
    <property type="entry name" value="DNA-bd_dom_put_sf"/>
</dbReference>
<feature type="domain" description="Helix-turn-helix" evidence="1">
    <location>
        <begin position="36"/>
        <end position="84"/>
    </location>
</feature>
<gene>
    <name evidence="2" type="ORF">ECLFYP2_02473</name>
</gene>
<evidence type="ECO:0000259" key="1">
    <source>
        <dbReference type="Pfam" id="PF12728"/>
    </source>
</evidence>
<protein>
    <submittedName>
        <fullName evidence="2">Helix-turn-helix domain protein</fullName>
    </submittedName>
</protein>
<dbReference type="GO" id="GO:0003677">
    <property type="term" value="F:DNA binding"/>
    <property type="evidence" value="ECO:0007669"/>
    <property type="project" value="InterPro"/>
</dbReference>
<proteinExistence type="predicted"/>
<dbReference type="Pfam" id="PF12728">
    <property type="entry name" value="HTH_17"/>
    <property type="match status" value="1"/>
</dbReference>
<dbReference type="InterPro" id="IPR041657">
    <property type="entry name" value="HTH_17"/>
</dbReference>